<dbReference type="GeneID" id="57962102"/>
<sequence>MLTEQQAILYLFEYHFGHWKNKKIVLYGNYETASLIMTHFEEYHILGRISLHDDDSLRITFREASQADVIIVINKENGMQQAFNDIYFWCKKLHMPIYGLNGKNLLESLCYSRIESPRSLKFREQFCDCLDDNFALYGKGPIARSILESLPEFNIVGLLDKNEDSGEQYGKKFLTYEEVIRKDVSKIIVAAKEENQIFIFNRIKKFCERNSIGIYNVSGEDLFVRFRQNQREDIHEVVASVDEKYCREKIDISDVVIFSILDVLIMRKVMNEDDIIILLEERAKKLNKFDPIIFKIRKELQTKEKKESIYELYGAIFNKFEIEKFDIEQLINIELAIQKDVLTKRTKMIELYKYAISQKKEIYLVEDSILPKSFWMAVLDEFEISGYRQIYLSNEYGCSIGTGLINIIKRNLGDKTFVYFGRKQEFSGLKINENVIEIPSALELLSESSYAEMRFYPTNINERTMLGMFLTRSFSNPFELCNTDGRRKVVNFDDFVYLFISPLIVNYVLWLVNILKREKFDGVLFAARDGYFFNKMYEWLKTNDIEDTFPPNIYFYTSRKAAGNAAIDSEEIISRIFALPYKDSPETVLKKKLQVEDDEIIEYQKTGARNLIEYALLHKKLIYEKSRKQRKNYLSYVKKLKLKENGKYAFFDLGTSGTTLLFLRKIMPFELIGTAFFWYDVFDGEKRELPIQPMYLNSQIDDTNSYNYMIKNEYLQEQYVFLEPIMTSLEPSVFGFDENGKPIFESEPRTILEKERVKRAQDIIMNYFIEFMQYYYIKDVPIGSFYVEQFFTLKDMKYTNESCKELDGYFNRDDLGASKVEIKRR</sequence>
<dbReference type="RefSeq" id="WP_003525063.1">
    <property type="nucleotide sequence ID" value="NZ_CABKQO010000003.1"/>
</dbReference>
<accession>A0AAP9M020</accession>
<evidence type="ECO:0000313" key="1">
    <source>
        <dbReference type="EMBL" id="QIX91395.1"/>
    </source>
</evidence>
<gene>
    <name evidence="1" type="ORF">FOC47_13110</name>
</gene>
<proteinExistence type="predicted"/>
<evidence type="ECO:0000313" key="2">
    <source>
        <dbReference type="Proteomes" id="UP000501069"/>
    </source>
</evidence>
<reference evidence="1 2" key="1">
    <citation type="submission" date="2019-11" db="EMBL/GenBank/DDBJ databases">
        <title>FDA dAtabase for Regulatory Grade micrObial Sequences (FDA-ARGOS): Supporting development and validation of Infectious Disease Dx tests.</title>
        <authorList>
            <person name="Turner S."/>
            <person name="Byrd R."/>
            <person name="Tallon L."/>
            <person name="Sadzewicz L."/>
            <person name="Vavikolanu K."/>
            <person name="Mehta A."/>
            <person name="Aluvathingal J."/>
            <person name="Nadendla S."/>
            <person name="Myers T."/>
            <person name="Yan Y."/>
            <person name="Sichtig H."/>
        </authorList>
    </citation>
    <scope>NUCLEOTIDE SEQUENCE [LARGE SCALE GENOMIC DNA]</scope>
    <source>
        <strain evidence="1 2">FDAARGOS_739</strain>
    </source>
</reference>
<organism evidence="1 2">
    <name type="scientific">Enterocloster clostridioformis</name>
    <dbReference type="NCBI Taxonomy" id="1531"/>
    <lineage>
        <taxon>Bacteria</taxon>
        <taxon>Bacillati</taxon>
        <taxon>Bacillota</taxon>
        <taxon>Clostridia</taxon>
        <taxon>Lachnospirales</taxon>
        <taxon>Lachnospiraceae</taxon>
        <taxon>Enterocloster</taxon>
    </lineage>
</organism>
<dbReference type="Proteomes" id="UP000501069">
    <property type="component" value="Chromosome"/>
</dbReference>
<name>A0AAP9M020_9FIRM</name>
<dbReference type="AlphaFoldDB" id="A0AAP9M020"/>
<dbReference type="EMBL" id="CP050964">
    <property type="protein sequence ID" value="QIX91395.1"/>
    <property type="molecule type" value="Genomic_DNA"/>
</dbReference>
<protein>
    <submittedName>
        <fullName evidence="1">Uncharacterized protein</fullName>
    </submittedName>
</protein>